<dbReference type="EMBL" id="BMHE01000048">
    <property type="protein sequence ID" value="GGA05579.1"/>
    <property type="molecule type" value="Genomic_DNA"/>
</dbReference>
<feature type="coiled-coil region" evidence="1">
    <location>
        <begin position="57"/>
        <end position="91"/>
    </location>
</feature>
<protein>
    <recommendedName>
        <fullName evidence="4">Nucleoside-diphosphate sugar epimerase</fullName>
    </recommendedName>
</protein>
<gene>
    <name evidence="2" type="ORF">GCM10008018_59470</name>
</gene>
<dbReference type="Proteomes" id="UP000615455">
    <property type="component" value="Unassembled WGS sequence"/>
</dbReference>
<evidence type="ECO:0000256" key="1">
    <source>
        <dbReference type="SAM" id="Coils"/>
    </source>
</evidence>
<accession>A0ABQ1FC00</accession>
<dbReference type="RefSeq" id="WP_189018754.1">
    <property type="nucleotide sequence ID" value="NZ_BMHE01000048.1"/>
</dbReference>
<proteinExistence type="predicted"/>
<organism evidence="2 3">
    <name type="scientific">Paenibacillus marchantiophytorum</name>
    <dbReference type="NCBI Taxonomy" id="1619310"/>
    <lineage>
        <taxon>Bacteria</taxon>
        <taxon>Bacillati</taxon>
        <taxon>Bacillota</taxon>
        <taxon>Bacilli</taxon>
        <taxon>Bacillales</taxon>
        <taxon>Paenibacillaceae</taxon>
        <taxon>Paenibacillus</taxon>
    </lineage>
</organism>
<sequence length="96" mass="10806">MEQRVTTIISHIAASHHEMSKILEAKRSISTQMAVIANDIPDSHPDFEGLSMLQEQALQLTKNITAYLNSLANLEEAIAQQTEIVMKEMKEPEDEE</sequence>
<comment type="caution">
    <text evidence="2">The sequence shown here is derived from an EMBL/GenBank/DDBJ whole genome shotgun (WGS) entry which is preliminary data.</text>
</comment>
<evidence type="ECO:0000313" key="3">
    <source>
        <dbReference type="Proteomes" id="UP000615455"/>
    </source>
</evidence>
<name>A0ABQ1FC00_9BACL</name>
<keyword evidence="3" id="KW-1185">Reference proteome</keyword>
<keyword evidence="1" id="KW-0175">Coiled coil</keyword>
<evidence type="ECO:0000313" key="2">
    <source>
        <dbReference type="EMBL" id="GGA05579.1"/>
    </source>
</evidence>
<evidence type="ECO:0008006" key="4">
    <source>
        <dbReference type="Google" id="ProtNLM"/>
    </source>
</evidence>
<reference evidence="3" key="1">
    <citation type="journal article" date="2019" name="Int. J. Syst. Evol. Microbiol.">
        <title>The Global Catalogue of Microorganisms (GCM) 10K type strain sequencing project: providing services to taxonomists for standard genome sequencing and annotation.</title>
        <authorList>
            <consortium name="The Broad Institute Genomics Platform"/>
            <consortium name="The Broad Institute Genome Sequencing Center for Infectious Disease"/>
            <person name="Wu L."/>
            <person name="Ma J."/>
        </authorList>
    </citation>
    <scope>NUCLEOTIDE SEQUENCE [LARGE SCALE GENOMIC DNA]</scope>
    <source>
        <strain evidence="3">CGMCC 1.15043</strain>
    </source>
</reference>